<dbReference type="InterPro" id="IPR033120">
    <property type="entry name" value="HOTDOG_ACOT"/>
</dbReference>
<dbReference type="EMBL" id="QRNJ01000029">
    <property type="protein sequence ID" value="RHK39046.1"/>
    <property type="molecule type" value="Genomic_DNA"/>
</dbReference>
<dbReference type="EC" id="3.1.2.-" evidence="6"/>
<evidence type="ECO:0000256" key="3">
    <source>
        <dbReference type="PROSITE-ProRule" id="PRU01106"/>
    </source>
</evidence>
<evidence type="ECO:0000313" key="14">
    <source>
        <dbReference type="Proteomes" id="UP000284621"/>
    </source>
</evidence>
<feature type="domain" description="HotDog ACOT-type" evidence="4">
    <location>
        <begin position="9"/>
        <end position="120"/>
    </location>
</feature>
<evidence type="ECO:0000313" key="7">
    <source>
        <dbReference type="EMBL" id="RHC65852.1"/>
    </source>
</evidence>
<evidence type="ECO:0000259" key="4">
    <source>
        <dbReference type="PROSITE" id="PS51770"/>
    </source>
</evidence>
<dbReference type="Proteomes" id="UP000095679">
    <property type="component" value="Unassembled WGS sequence"/>
</dbReference>
<dbReference type="PANTHER" id="PTHR11049">
    <property type="entry name" value="ACYL COENZYME A THIOESTER HYDROLASE"/>
    <property type="match status" value="1"/>
</dbReference>
<dbReference type="Proteomes" id="UP000283497">
    <property type="component" value="Unassembled WGS sequence"/>
</dbReference>
<organism evidence="6 11">
    <name type="scientific">Anaerobutyricum hallii</name>
    <dbReference type="NCBI Taxonomy" id="39488"/>
    <lineage>
        <taxon>Bacteria</taxon>
        <taxon>Bacillati</taxon>
        <taxon>Bacillota</taxon>
        <taxon>Clostridia</taxon>
        <taxon>Lachnospirales</taxon>
        <taxon>Lachnospiraceae</taxon>
        <taxon>Anaerobutyricum</taxon>
    </lineage>
</organism>
<evidence type="ECO:0000313" key="9">
    <source>
        <dbReference type="EMBL" id="RHN18074.1"/>
    </source>
</evidence>
<dbReference type="EMBL" id="QRQO01000001">
    <property type="protein sequence ID" value="RHN18074.1"/>
    <property type="molecule type" value="Genomic_DNA"/>
</dbReference>
<evidence type="ECO:0000256" key="1">
    <source>
        <dbReference type="ARBA" id="ARBA00010458"/>
    </source>
</evidence>
<dbReference type="GO" id="GO:0005829">
    <property type="term" value="C:cytosol"/>
    <property type="evidence" value="ECO:0007669"/>
    <property type="project" value="TreeGrafter"/>
</dbReference>
<dbReference type="GO" id="GO:0009062">
    <property type="term" value="P:fatty acid catabolic process"/>
    <property type="evidence" value="ECO:0007669"/>
    <property type="project" value="TreeGrafter"/>
</dbReference>
<evidence type="ECO:0000313" key="5">
    <source>
        <dbReference type="EMBL" id="CUM92028.1"/>
    </source>
</evidence>
<dbReference type="OrthoDB" id="9791628at2"/>
<keyword evidence="2 3" id="KW-0378">Hydrolase</keyword>
<evidence type="ECO:0000313" key="13">
    <source>
        <dbReference type="Proteomes" id="UP000283700"/>
    </source>
</evidence>
<proteinExistence type="inferred from homology"/>
<dbReference type="Proteomes" id="UP000095390">
    <property type="component" value="Unassembled WGS sequence"/>
</dbReference>
<evidence type="ECO:0000313" key="11">
    <source>
        <dbReference type="Proteomes" id="UP000095679"/>
    </source>
</evidence>
<dbReference type="GO" id="GO:0006637">
    <property type="term" value="P:acyl-CoA metabolic process"/>
    <property type="evidence" value="ECO:0007669"/>
    <property type="project" value="TreeGrafter"/>
</dbReference>
<dbReference type="PANTHER" id="PTHR11049:SF24">
    <property type="entry name" value="CYTOSOLIC ACYL COENZYME A THIOESTER HYDROLASE"/>
    <property type="match status" value="1"/>
</dbReference>
<comment type="similarity">
    <text evidence="1">Belongs to the acyl coenzyme A hydrolase family.</text>
</comment>
<dbReference type="Proteomes" id="UP000284621">
    <property type="component" value="Unassembled WGS sequence"/>
</dbReference>
<evidence type="ECO:0000313" key="12">
    <source>
        <dbReference type="Proteomes" id="UP000283497"/>
    </source>
</evidence>
<dbReference type="SUPFAM" id="SSF54637">
    <property type="entry name" value="Thioesterase/thiol ester dehydrase-isomerase"/>
    <property type="match status" value="1"/>
</dbReference>
<keyword evidence="14" id="KW-1185">Reference proteome</keyword>
<dbReference type="InterPro" id="IPR040170">
    <property type="entry name" value="Cytosol_ACT"/>
</dbReference>
<reference evidence="10 11" key="1">
    <citation type="submission" date="2015-09" db="EMBL/GenBank/DDBJ databases">
        <authorList>
            <consortium name="Pathogen Informatics"/>
        </authorList>
    </citation>
    <scope>NUCLEOTIDE SEQUENCE [LARGE SCALE GENOMIC DNA]</scope>
    <source>
        <strain evidence="6 11">2789STDY5834835</strain>
        <strain evidence="5 10">2789STDY5834966</strain>
    </source>
</reference>
<dbReference type="EMBL" id="QSID01000006">
    <property type="protein sequence ID" value="RHC65852.1"/>
    <property type="molecule type" value="Genomic_DNA"/>
</dbReference>
<sequence>MNFRAKTVKESIVETVHIIRPSDLNDAGRLFGGVLMQWIDEVAALVAKRHSQMNVTTASVDNLQFLHGAFQRDVIVIIGRVTHVGHTSMEVKVETYVENTDGERALINRAFLTLIGLGPDNRPTTLPRLILESEEDRKEWERAEIRRSLRRKQREEGFHFYGE</sequence>
<dbReference type="RefSeq" id="WP_005348129.1">
    <property type="nucleotide sequence ID" value="NZ_BLYK01000004.1"/>
</dbReference>
<dbReference type="GeneID" id="75047934"/>
<dbReference type="CDD" id="cd03442">
    <property type="entry name" value="BFIT_BACH"/>
    <property type="match status" value="1"/>
</dbReference>
<accession>A0A174EAV8</accession>
<evidence type="ECO:0000313" key="8">
    <source>
        <dbReference type="EMBL" id="RHK39046.1"/>
    </source>
</evidence>
<dbReference type="Proteomes" id="UP000283700">
    <property type="component" value="Unassembled WGS sequence"/>
</dbReference>
<evidence type="ECO:0000313" key="6">
    <source>
        <dbReference type="EMBL" id="CUO34783.1"/>
    </source>
</evidence>
<dbReference type="InterPro" id="IPR029069">
    <property type="entry name" value="HotDog_dom_sf"/>
</dbReference>
<dbReference type="InterPro" id="IPR006683">
    <property type="entry name" value="Thioestr_dom"/>
</dbReference>
<gene>
    <name evidence="8" type="ORF">DW068_08515</name>
    <name evidence="7" type="ORF">DW833_06575</name>
    <name evidence="9" type="ORF">DWZ29_00495</name>
    <name evidence="6" type="ORF">ERS852450_01648</name>
    <name evidence="5" type="ORF">ERS852578_01086</name>
</gene>
<reference evidence="12 13" key="2">
    <citation type="submission" date="2018-08" db="EMBL/GenBank/DDBJ databases">
        <title>A genome reference for cultivated species of the human gut microbiota.</title>
        <authorList>
            <person name="Zou Y."/>
            <person name="Xue W."/>
            <person name="Luo G."/>
        </authorList>
    </citation>
    <scope>NUCLEOTIDE SEQUENCE [LARGE SCALE GENOMIC DNA]</scope>
    <source>
        <strain evidence="9 13">AF31-17AC</strain>
        <strain evidence="8 12">AF45-14BH</strain>
        <strain evidence="7 14">AM34-3LB</strain>
    </source>
</reference>
<dbReference type="EMBL" id="CYYC01000010">
    <property type="protein sequence ID" value="CUM92028.1"/>
    <property type="molecule type" value="Genomic_DNA"/>
</dbReference>
<dbReference type="Gene3D" id="3.10.129.10">
    <property type="entry name" value="Hotdog Thioesterase"/>
    <property type="match status" value="1"/>
</dbReference>
<dbReference type="GO" id="GO:0052816">
    <property type="term" value="F:long-chain fatty acyl-CoA hydrolase activity"/>
    <property type="evidence" value="ECO:0007669"/>
    <property type="project" value="TreeGrafter"/>
</dbReference>
<dbReference type="AlphaFoldDB" id="A0A174EAV8"/>
<dbReference type="EMBL" id="CYZL01000012">
    <property type="protein sequence ID" value="CUO34783.1"/>
    <property type="molecule type" value="Genomic_DNA"/>
</dbReference>
<dbReference type="Pfam" id="PF03061">
    <property type="entry name" value="4HBT"/>
    <property type="match status" value="1"/>
</dbReference>
<evidence type="ECO:0000256" key="2">
    <source>
        <dbReference type="ARBA" id="ARBA00022801"/>
    </source>
</evidence>
<evidence type="ECO:0000313" key="10">
    <source>
        <dbReference type="Proteomes" id="UP000095390"/>
    </source>
</evidence>
<protein>
    <submittedName>
        <fullName evidence="7">Acyl-CoA thioesterase</fullName>
    </submittedName>
    <submittedName>
        <fullName evidence="6">Uncharacterized acyl-CoA thioester hydrolase HI_0827</fullName>
        <ecNumber evidence="6">3.1.2.-</ecNumber>
    </submittedName>
</protein>
<name>A0A174EAV8_9FIRM</name>
<dbReference type="PROSITE" id="PS51770">
    <property type="entry name" value="HOTDOG_ACOT"/>
    <property type="match status" value="1"/>
</dbReference>